<keyword evidence="2" id="KW-0614">Plasmid</keyword>
<sequence length="939" mass="101224">MNVLAFADTSGVRFEVRTPNGAALTGATVIAKITSTADRSVLWRGTLGTLADSAGTAKLVKRVDGLRPRLWSPESPSLYLAEVNADGPRGAGAQLVRFGFRTIRAENGRIVLNGRPVFLRGNAINPPGRNLPDSLDDSPRFALEYMRFMKAHNVNIIRLTEPNQTWFDAADSAGMLIFQGHYGTPRGGTSTSPPKDTRAALRWYRDSVVAPQANHPSVVIYALSNEQSSPDIHYLSKNNAAVTAFLQTAYDTLSRWDDTRLYIGNAGYGFGRAGNVCDLHRYWGWYYNSFLSFYTLRDPKICWRSSAMQPMTLTENTGNYTGPDGRFNLASDTKQPDSQLNWTGHAPEAEQSARALAYQAWMAGQAIEITRRLRERNPSLSGLSPFTIAFANWHRATGVADLGAKPVVAQYARSYQPVLLSWESWTPNVYAGSTIHPVAHVVNDDTTGRALRGVAVRWTLLDSAGTVRASGTQPFGDVAYYAATSRAVPVALPAALPTGTYTLAGALLRGADTVSRNDTRLFVAARGDAGAAGETGTLARRVRVYDPSGRTTRALVALGLAPQPVTSIGALDPRRDALVVGAGSWDARLADDSAALRTFVERGGRAVILEQTALDAAWLPGGLRVQTSALDHPLVFPGGRPFAQGMAINPERPAHPVFDGLSRDRFFLWSDHTGWDESKPGFPAVYPVTHGLAVTRPAELGRVALLADYDHGLEGVALAECFVGDGSVLVSGFDVVPRVGRDPVADRFLRNLVRYAAGDLPHEPQVRVAPTVTWGDYASERGAVVGIQSGLLLNTVPVVPRELGEQYPVHVDSLGFWFAGSSGGWNTRPAIQYVGRGRRPFGPYGFTSGGSVQLAKDAGPLGEGRVWLRAPDGTRAMVTTVENPAPRALALEITVNGARSVCPVGANATARCETPVSSPDLALTFRGDRRLVLRETAFQ</sequence>
<dbReference type="AlphaFoldDB" id="W0RPP2"/>
<dbReference type="PANTHER" id="PTHR42732:SF1">
    <property type="entry name" value="BETA-MANNOSIDASE"/>
    <property type="match status" value="1"/>
</dbReference>
<dbReference type="Gene3D" id="3.20.20.80">
    <property type="entry name" value="Glycosidases"/>
    <property type="match status" value="1"/>
</dbReference>
<protein>
    <submittedName>
        <fullName evidence="2">Glycoside hydrolase family 2 TIM barrel</fullName>
    </submittedName>
</protein>
<dbReference type="InterPro" id="IPR051913">
    <property type="entry name" value="GH2_Domain-Containing"/>
</dbReference>
<dbReference type="PANTHER" id="PTHR42732">
    <property type="entry name" value="BETA-GALACTOSIDASE"/>
    <property type="match status" value="1"/>
</dbReference>
<keyword evidence="3" id="KW-1185">Reference proteome</keyword>
<dbReference type="InterPro" id="IPR017853">
    <property type="entry name" value="GH"/>
</dbReference>
<evidence type="ECO:0000259" key="1">
    <source>
        <dbReference type="Pfam" id="PF02836"/>
    </source>
</evidence>
<dbReference type="Pfam" id="PF02836">
    <property type="entry name" value="Glyco_hydro_2_C"/>
    <property type="match status" value="1"/>
</dbReference>
<reference evidence="2 3" key="1">
    <citation type="journal article" date="2014" name="Genome Announc.">
        <title>Genome Sequence and Methylome of Soil Bacterium Gemmatirosa kalamazoonensis KBS708T, a Member of the Rarely Cultivated Gemmatimonadetes Phylum.</title>
        <authorList>
            <person name="Debruyn J.M."/>
            <person name="Radosevich M."/>
            <person name="Wommack K.E."/>
            <person name="Polson S.W."/>
            <person name="Hauser L.J."/>
            <person name="Fawaz M.N."/>
            <person name="Korlach J."/>
            <person name="Tsai Y.C."/>
        </authorList>
    </citation>
    <scope>NUCLEOTIDE SEQUENCE [LARGE SCALE GENOMIC DNA]</scope>
    <source>
        <strain evidence="2 3">KBS708</strain>
        <plasmid evidence="3">Plasmid 1</plasmid>
    </source>
</reference>
<dbReference type="SUPFAM" id="SSF51445">
    <property type="entry name" value="(Trans)glycosidases"/>
    <property type="match status" value="1"/>
</dbReference>
<dbReference type="InterPro" id="IPR029062">
    <property type="entry name" value="Class_I_gatase-like"/>
</dbReference>
<dbReference type="InterPro" id="IPR006103">
    <property type="entry name" value="Glyco_hydro_2_cat"/>
</dbReference>
<dbReference type="RefSeq" id="WP_025414290.1">
    <property type="nucleotide sequence ID" value="NZ_CP007129.1"/>
</dbReference>
<proteinExistence type="predicted"/>
<dbReference type="HOGENOM" id="CLU_308751_0_0_0"/>
<dbReference type="Proteomes" id="UP000019151">
    <property type="component" value="Plasmid 1"/>
</dbReference>
<feature type="domain" description="Glycoside hydrolase family 2 catalytic" evidence="1">
    <location>
        <begin position="106"/>
        <end position="316"/>
    </location>
</feature>
<evidence type="ECO:0000313" key="2">
    <source>
        <dbReference type="EMBL" id="AHG92974.1"/>
    </source>
</evidence>
<accession>W0RPP2</accession>
<gene>
    <name evidence="2" type="ORF">J421_5439</name>
</gene>
<evidence type="ECO:0000313" key="3">
    <source>
        <dbReference type="Proteomes" id="UP000019151"/>
    </source>
</evidence>
<name>W0RPP2_9BACT</name>
<dbReference type="InParanoid" id="W0RPP2"/>
<keyword evidence="2" id="KW-0378">Hydrolase</keyword>
<dbReference type="SUPFAM" id="SSF52317">
    <property type="entry name" value="Class I glutamine amidotransferase-like"/>
    <property type="match status" value="1"/>
</dbReference>
<dbReference type="EMBL" id="CP007129">
    <property type="protein sequence ID" value="AHG92974.1"/>
    <property type="molecule type" value="Genomic_DNA"/>
</dbReference>
<organism evidence="2 3">
    <name type="scientific">Gemmatirosa kalamazoonensis</name>
    <dbReference type="NCBI Taxonomy" id="861299"/>
    <lineage>
        <taxon>Bacteria</taxon>
        <taxon>Pseudomonadati</taxon>
        <taxon>Gemmatimonadota</taxon>
        <taxon>Gemmatimonadia</taxon>
        <taxon>Gemmatimonadales</taxon>
        <taxon>Gemmatimonadaceae</taxon>
        <taxon>Gemmatirosa</taxon>
    </lineage>
</organism>
<dbReference type="KEGG" id="gba:J421_5439"/>
<dbReference type="PATRIC" id="fig|861299.3.peg.5474"/>
<dbReference type="GO" id="GO:0004553">
    <property type="term" value="F:hydrolase activity, hydrolyzing O-glycosyl compounds"/>
    <property type="evidence" value="ECO:0007669"/>
    <property type="project" value="InterPro"/>
</dbReference>
<dbReference type="GO" id="GO:0005975">
    <property type="term" value="P:carbohydrate metabolic process"/>
    <property type="evidence" value="ECO:0007669"/>
    <property type="project" value="InterPro"/>
</dbReference>
<geneLocation type="plasmid" evidence="2 3">
    <name>1</name>
</geneLocation>